<dbReference type="EMBL" id="JAVDWQ010000005">
    <property type="protein sequence ID" value="MDR7209908.1"/>
    <property type="molecule type" value="Genomic_DNA"/>
</dbReference>
<keyword evidence="2" id="KW-1185">Reference proteome</keyword>
<sequence length="199" mass="23386">MIIVFNETENPLLAELVNEIHDELMEQCEHYREFHETIFISTWDETKERMGGHKDNGFGFGISNHPFQGEYHRFVIINWQKCTEADLNRREIKAVIMHELGHLLNAHEKQLEPNTWHCIRNGIEFNDELYQEIKVSNALNNELYADSYPLKFGYGDSLISSFEKHRITFEDVGFAEERIEKINNNELLIGTVKEIVPFS</sequence>
<evidence type="ECO:0008006" key="3">
    <source>
        <dbReference type="Google" id="ProtNLM"/>
    </source>
</evidence>
<protein>
    <recommendedName>
        <fullName evidence="3">Peptidase M10 metallopeptidase domain-containing protein</fullName>
    </recommendedName>
</protein>
<reference evidence="1 2" key="1">
    <citation type="submission" date="2023-07" db="EMBL/GenBank/DDBJ databases">
        <title>Sorghum-associated microbial communities from plants grown in Nebraska, USA.</title>
        <authorList>
            <person name="Schachtman D."/>
        </authorList>
    </citation>
    <scope>NUCLEOTIDE SEQUENCE [LARGE SCALE GENOMIC DNA]</scope>
    <source>
        <strain evidence="1 2">4129</strain>
    </source>
</reference>
<proteinExistence type="predicted"/>
<gene>
    <name evidence="1" type="ORF">J2W48_001847</name>
</gene>
<dbReference type="RefSeq" id="WP_310280491.1">
    <property type="nucleotide sequence ID" value="NZ_JAVDWQ010000005.1"/>
</dbReference>
<organism evidence="1 2">
    <name type="scientific">Flavobacterium piscis</name>
    <dbReference type="NCBI Taxonomy" id="1114874"/>
    <lineage>
        <taxon>Bacteria</taxon>
        <taxon>Pseudomonadati</taxon>
        <taxon>Bacteroidota</taxon>
        <taxon>Flavobacteriia</taxon>
        <taxon>Flavobacteriales</taxon>
        <taxon>Flavobacteriaceae</taxon>
        <taxon>Flavobacterium</taxon>
    </lineage>
</organism>
<evidence type="ECO:0000313" key="1">
    <source>
        <dbReference type="EMBL" id="MDR7209908.1"/>
    </source>
</evidence>
<name>A0ABU1Y6Y8_9FLAO</name>
<evidence type="ECO:0000313" key="2">
    <source>
        <dbReference type="Proteomes" id="UP001269081"/>
    </source>
</evidence>
<accession>A0ABU1Y6Y8</accession>
<dbReference type="Proteomes" id="UP001269081">
    <property type="component" value="Unassembled WGS sequence"/>
</dbReference>
<comment type="caution">
    <text evidence="1">The sequence shown here is derived from an EMBL/GenBank/DDBJ whole genome shotgun (WGS) entry which is preliminary data.</text>
</comment>